<dbReference type="Proteomes" id="UP000000939">
    <property type="component" value="Chromosome"/>
</dbReference>
<dbReference type="HOGENOM" id="CLU_2821726_0_0_7"/>
<accession>D5V5B6</accession>
<keyword evidence="1" id="KW-0175">Coiled coil</keyword>
<proteinExistence type="predicted"/>
<sequence length="66" mass="7810">MEINEILNMQIDKLLEDYELLKSKNQYLTIELEKLKNKNDELIRNNQDMLLKIDSTLTLTKAKNGE</sequence>
<evidence type="ECO:0000256" key="1">
    <source>
        <dbReference type="SAM" id="Coils"/>
    </source>
</evidence>
<dbReference type="OrthoDB" id="5344378at2"/>
<dbReference type="AlphaFoldDB" id="D5V5B6"/>
<gene>
    <name evidence="2" type="ordered locus">Arnit_1393</name>
</gene>
<dbReference type="STRING" id="572480.Arnit_1393"/>
<protein>
    <submittedName>
        <fullName evidence="2">Uncharacterized protein</fullName>
    </submittedName>
</protein>
<evidence type="ECO:0000313" key="2">
    <source>
        <dbReference type="EMBL" id="ADG93051.1"/>
    </source>
</evidence>
<evidence type="ECO:0000313" key="3">
    <source>
        <dbReference type="Proteomes" id="UP000000939"/>
    </source>
</evidence>
<dbReference type="EMBL" id="CP001999">
    <property type="protein sequence ID" value="ADG93051.1"/>
    <property type="molecule type" value="Genomic_DNA"/>
</dbReference>
<reference evidence="2 3" key="1">
    <citation type="journal article" date="2010" name="Stand. Genomic Sci.">
        <title>Complete genome sequence of Arcobacter nitrofigilis type strain (CI).</title>
        <authorList>
            <person name="Pati A."/>
            <person name="Gronow S."/>
            <person name="Lapidus A."/>
            <person name="Copeland A."/>
            <person name="Glavina Del Rio T."/>
            <person name="Nolan M."/>
            <person name="Lucas S."/>
            <person name="Tice H."/>
            <person name="Cheng J.F."/>
            <person name="Han C."/>
            <person name="Chertkov O."/>
            <person name="Bruce D."/>
            <person name="Tapia R."/>
            <person name="Goodwin L."/>
            <person name="Pitluck S."/>
            <person name="Liolios K."/>
            <person name="Ivanova N."/>
            <person name="Mavromatis K."/>
            <person name="Chen A."/>
            <person name="Palaniappan K."/>
            <person name="Land M."/>
            <person name="Hauser L."/>
            <person name="Chang Y.J."/>
            <person name="Jeffries C.D."/>
            <person name="Detter J.C."/>
            <person name="Rohde M."/>
            <person name="Goker M."/>
            <person name="Bristow J."/>
            <person name="Eisen J.A."/>
            <person name="Markowitz V."/>
            <person name="Hugenholtz P."/>
            <person name="Klenk H.P."/>
            <person name="Kyrpides N.C."/>
        </authorList>
    </citation>
    <scope>NUCLEOTIDE SEQUENCE [LARGE SCALE GENOMIC DNA]</scope>
    <source>
        <strain evidence="3">ATCC 33309 / DSM 7299 / CCUG 15893 / LMG 7604 / NCTC 12251 / CI</strain>
    </source>
</reference>
<feature type="coiled-coil region" evidence="1">
    <location>
        <begin position="4"/>
        <end position="52"/>
    </location>
</feature>
<organism evidence="2 3">
    <name type="scientific">Arcobacter nitrofigilis (strain ATCC 33309 / DSM 7299 / CCUG 15893 / LMG 7604 / NCTC 12251 / CI)</name>
    <name type="common">Campylobacter nitrofigilis</name>
    <dbReference type="NCBI Taxonomy" id="572480"/>
    <lineage>
        <taxon>Bacteria</taxon>
        <taxon>Pseudomonadati</taxon>
        <taxon>Campylobacterota</taxon>
        <taxon>Epsilonproteobacteria</taxon>
        <taxon>Campylobacterales</taxon>
        <taxon>Arcobacteraceae</taxon>
        <taxon>Arcobacter</taxon>
    </lineage>
</organism>
<dbReference type="RefSeq" id="WP_013135196.1">
    <property type="nucleotide sequence ID" value="NC_014166.1"/>
</dbReference>
<keyword evidence="3" id="KW-1185">Reference proteome</keyword>
<dbReference type="KEGG" id="ant:Arnit_1393"/>
<name>D5V5B6_ARCNC</name>